<dbReference type="EMBL" id="BK032872">
    <property type="protein sequence ID" value="DAF65063.1"/>
    <property type="molecule type" value="Genomic_DNA"/>
</dbReference>
<organism evidence="1">
    <name type="scientific">Podoviridae sp. ct2iq11</name>
    <dbReference type="NCBI Taxonomy" id="2827720"/>
    <lineage>
        <taxon>Viruses</taxon>
        <taxon>Duplodnaviria</taxon>
        <taxon>Heunggongvirae</taxon>
        <taxon>Uroviricota</taxon>
        <taxon>Caudoviricetes</taxon>
    </lineage>
</organism>
<accession>A0A8S5TPM0</accession>
<protein>
    <submittedName>
        <fullName evidence="1">Uncharacterized protein</fullName>
    </submittedName>
</protein>
<proteinExistence type="predicted"/>
<name>A0A8S5TPM0_9CAUD</name>
<reference evidence="1" key="1">
    <citation type="journal article" date="2021" name="Proc. Natl. Acad. Sci. U.S.A.">
        <title>A Catalog of Tens of Thousands of Viruses from Human Metagenomes Reveals Hidden Associations with Chronic Diseases.</title>
        <authorList>
            <person name="Tisza M.J."/>
            <person name="Buck C.B."/>
        </authorList>
    </citation>
    <scope>NUCLEOTIDE SEQUENCE</scope>
    <source>
        <strain evidence="1">Ct2iq11</strain>
    </source>
</reference>
<sequence length="64" mass="7274">MLSLSLILKVRRKVRILNSPLRLVMVPRRIRMLTLTPSVLIILAVMALLSAGRLFLPVSRIRVV</sequence>
<evidence type="ECO:0000313" key="1">
    <source>
        <dbReference type="EMBL" id="DAF65063.1"/>
    </source>
</evidence>